<dbReference type="RefSeq" id="YP_009269369.1">
    <property type="nucleotide sequence ID" value="NC_030698.1"/>
</dbReference>
<protein>
    <submittedName>
        <fullName evidence="2">Uncharacterized protein</fullName>
    </submittedName>
</protein>
<keyword evidence="3" id="KW-1185">Reference proteome</keyword>
<dbReference type="OrthoDB" id="28018at10239"/>
<keyword evidence="1" id="KW-0812">Transmembrane</keyword>
<name>A0A160DG21_9CAUD</name>
<dbReference type="Proteomes" id="UP000202160">
    <property type="component" value="Segment"/>
</dbReference>
<dbReference type="EMBL" id="KU998249">
    <property type="protein sequence ID" value="ANA87006.1"/>
    <property type="molecule type" value="Genomic_DNA"/>
</dbReference>
<gene>
    <name evidence="2" type="primary">71</name>
    <name evidence="2" type="ORF">PBI_SOUPS_71</name>
</gene>
<evidence type="ECO:0000256" key="1">
    <source>
        <dbReference type="SAM" id="Phobius"/>
    </source>
</evidence>
<feature type="transmembrane region" description="Helical" evidence="1">
    <location>
        <begin position="6"/>
        <end position="30"/>
    </location>
</feature>
<evidence type="ECO:0000313" key="3">
    <source>
        <dbReference type="Proteomes" id="UP000202160"/>
    </source>
</evidence>
<proteinExistence type="predicted"/>
<organism evidence="2 3">
    <name type="scientific">Gordonia phage Soups</name>
    <dbReference type="NCBI Taxonomy" id="1838079"/>
    <lineage>
        <taxon>Viruses</taxon>
        <taxon>Duplodnaviria</taxon>
        <taxon>Heunggongvirae</taxon>
        <taxon>Uroviricota</taxon>
        <taxon>Caudoviricetes</taxon>
        <taxon>Soupsvirus</taxon>
        <taxon>Soupsvirus soups</taxon>
    </lineage>
</organism>
<keyword evidence="1" id="KW-0472">Membrane</keyword>
<accession>A0A160DG21</accession>
<evidence type="ECO:0000313" key="2">
    <source>
        <dbReference type="EMBL" id="ANA87006.1"/>
    </source>
</evidence>
<reference evidence="2 3" key="1">
    <citation type="submission" date="2016-03" db="EMBL/GenBank/DDBJ databases">
        <authorList>
            <person name="Montgomery M.T."/>
            <person name="Guerrero C.A."/>
            <person name="Mavrich T.N."/>
            <person name="Pope W.H."/>
            <person name="Garlena R.A."/>
            <person name="Russell D.A."/>
            <person name="Jacobs-Sera D."/>
            <person name="Hendrix R.W."/>
            <person name="Hatfull G.F."/>
        </authorList>
    </citation>
    <scope>NUCLEOTIDE SEQUENCE [LARGE SCALE GENOMIC DNA]</scope>
</reference>
<dbReference type="KEGG" id="vg:28378723"/>
<sequence length="37" mass="4096">MIDDLGTTAVVIWTAIFVGLMIAWFVIAVFDDDDYAS</sequence>
<keyword evidence="1" id="KW-1133">Transmembrane helix</keyword>
<dbReference type="GeneID" id="28378723"/>